<keyword evidence="6 14" id="KW-0863">Zinc-finger</keyword>
<evidence type="ECO:0000256" key="12">
    <source>
        <dbReference type="PIRSR" id="PIRSR016308-1"/>
    </source>
</evidence>
<comment type="catalytic activity">
    <reaction evidence="1 11">
        <text>Thiol-dependent hydrolysis of ester, thioester, amide, peptide and isopeptide bonds formed by the C-terminal Gly of ubiquitin (a 76-residue protein attached to proteins as an intracellular targeting signal).</text>
        <dbReference type="EC" id="3.4.19.12"/>
    </reaction>
</comment>
<dbReference type="Pfam" id="PF17807">
    <property type="entry name" value="zf-UBP_var"/>
    <property type="match status" value="1"/>
</dbReference>
<feature type="domain" description="USP" evidence="16">
    <location>
        <begin position="327"/>
        <end position="795"/>
    </location>
</feature>
<dbReference type="GO" id="GO:0004843">
    <property type="term" value="F:cysteine-type deubiquitinase activity"/>
    <property type="evidence" value="ECO:0007669"/>
    <property type="project" value="UniProtKB-UniRule"/>
</dbReference>
<dbReference type="InterPro" id="IPR013083">
    <property type="entry name" value="Znf_RING/FYVE/PHD"/>
</dbReference>
<dbReference type="PANTHER" id="PTHR24006">
    <property type="entry name" value="UBIQUITIN CARBOXYL-TERMINAL HYDROLASE"/>
    <property type="match status" value="1"/>
</dbReference>
<dbReference type="Pfam" id="PF00443">
    <property type="entry name" value="UCH"/>
    <property type="match status" value="1"/>
</dbReference>
<dbReference type="SUPFAM" id="SSF57850">
    <property type="entry name" value="RING/U-box"/>
    <property type="match status" value="1"/>
</dbReference>
<dbReference type="GO" id="GO:0005829">
    <property type="term" value="C:cytosol"/>
    <property type="evidence" value="ECO:0007669"/>
    <property type="project" value="TreeGrafter"/>
</dbReference>
<evidence type="ECO:0000256" key="7">
    <source>
        <dbReference type="ARBA" id="ARBA00022786"/>
    </source>
</evidence>
<evidence type="ECO:0000256" key="13">
    <source>
        <dbReference type="PIRSR" id="PIRSR016308-3"/>
    </source>
</evidence>
<dbReference type="Gene3D" id="3.30.40.10">
    <property type="entry name" value="Zinc/RING finger domain, C3HC4 (zinc finger)"/>
    <property type="match status" value="2"/>
</dbReference>
<feature type="domain" description="UBA" evidence="15">
    <location>
        <begin position="606"/>
        <end position="647"/>
    </location>
</feature>
<evidence type="ECO:0000256" key="9">
    <source>
        <dbReference type="ARBA" id="ARBA00022807"/>
    </source>
</evidence>
<keyword evidence="4 11" id="KW-0479">Metal-binding</keyword>
<dbReference type="InterPro" id="IPR016652">
    <property type="entry name" value="Ubiquitinyl_hydrolase"/>
</dbReference>
<protein>
    <recommendedName>
        <fullName evidence="11">Ubiquitin carboxyl-terminal hydrolase</fullName>
        <ecNumber evidence="11">3.4.19.12</ecNumber>
    </recommendedName>
</protein>
<feature type="binding site" evidence="13">
    <location>
        <position position="213"/>
    </location>
    <ligand>
        <name>Zn(2+)</name>
        <dbReference type="ChEBI" id="CHEBI:29105"/>
    </ligand>
</feature>
<keyword evidence="7 11" id="KW-0833">Ubl conjugation pathway</keyword>
<dbReference type="PANTHER" id="PTHR24006:SF664">
    <property type="entry name" value="UBIQUITIN CARBOXYL-TERMINAL HYDROLASE"/>
    <property type="match status" value="1"/>
</dbReference>
<evidence type="ECO:0000256" key="10">
    <source>
        <dbReference type="ARBA" id="ARBA00022833"/>
    </source>
</evidence>
<dbReference type="GO" id="GO:0016579">
    <property type="term" value="P:protein deubiquitination"/>
    <property type="evidence" value="ECO:0007669"/>
    <property type="project" value="InterPro"/>
</dbReference>
<organism evidence="18 19">
    <name type="scientific">Steinernema glaseri</name>
    <dbReference type="NCBI Taxonomy" id="37863"/>
    <lineage>
        <taxon>Eukaryota</taxon>
        <taxon>Metazoa</taxon>
        <taxon>Ecdysozoa</taxon>
        <taxon>Nematoda</taxon>
        <taxon>Chromadorea</taxon>
        <taxon>Rhabditida</taxon>
        <taxon>Tylenchina</taxon>
        <taxon>Panagrolaimomorpha</taxon>
        <taxon>Strongyloidoidea</taxon>
        <taxon>Steinernematidae</taxon>
        <taxon>Steinernema</taxon>
    </lineage>
</organism>
<feature type="domain" description="UBP-type" evidence="17">
    <location>
        <begin position="167"/>
        <end position="285"/>
    </location>
</feature>
<keyword evidence="8 11" id="KW-0378">Hydrolase</keyword>
<dbReference type="PROSITE" id="PS00973">
    <property type="entry name" value="USP_2"/>
    <property type="match status" value="1"/>
</dbReference>
<dbReference type="InterPro" id="IPR018200">
    <property type="entry name" value="USP_CS"/>
</dbReference>
<feature type="active site" description="Nucleophile" evidence="12">
    <location>
        <position position="336"/>
    </location>
</feature>
<dbReference type="InterPro" id="IPR038765">
    <property type="entry name" value="Papain-like_cys_pep_sf"/>
</dbReference>
<evidence type="ECO:0000313" key="19">
    <source>
        <dbReference type="WBParaSite" id="L893_g16487.t1"/>
    </source>
</evidence>
<keyword evidence="3 11" id="KW-0645">Protease</keyword>
<evidence type="ECO:0000259" key="17">
    <source>
        <dbReference type="PROSITE" id="PS50271"/>
    </source>
</evidence>
<proteinExistence type="inferred from homology"/>
<name>A0A1I7YHJ4_9BILA</name>
<dbReference type="InterPro" id="IPR041432">
    <property type="entry name" value="UBP13_Znf-UBP_var"/>
</dbReference>
<feature type="binding site" evidence="13">
    <location>
        <position position="230"/>
    </location>
    <ligand>
        <name>Zn(2+)</name>
        <dbReference type="ChEBI" id="CHEBI:29105"/>
    </ligand>
</feature>
<evidence type="ECO:0000256" key="2">
    <source>
        <dbReference type="ARBA" id="ARBA00009085"/>
    </source>
</evidence>
<dbReference type="WBParaSite" id="L893_g16487.t1">
    <property type="protein sequence ID" value="L893_g16487.t1"/>
    <property type="gene ID" value="L893_g16487"/>
</dbReference>
<accession>A0A1I7YHJ4</accession>
<sequence>MSAAVLREPSNEGIEVNEALFAGCCTATEGSKVYKDECMFCFHSPFHTGGILICLKTHMGFCARHVVEYSKKSGARCFLKRQKCRLPNEVQEPINKITKLAIGVEGGFKEPSDEVQEKYSLFVYPETEIELGDRRVTSVVREICDSVAANSGALLEDKCRSFEVQRKVTKFANIEQLPSMGKVIPPSGWVCEEEGCGLKENLWLNLADGTIYCGRQQMLSENTVAVGNGHMRTHYELTHMKYPLVVKLGTIENGDADVYSYAAAEDDAVIDPNLVKHLAHWGIDALTAKKTEKSTLEMELDLNRDWEWERCQENGVLLESVYGPGLTPMINIGSSCYINSAIQMLLQIPDISERYEKHYVDIFEKIGIPRTQEDFDAQMAKLVVALQSGDYSKDGSDLNGIKPFQFRRVAGRDHAEFSTGKQQDVEEYLRLLLTKMDESEYLPNPVNAVRFKLERRFEDIASSQVRYGDKEEFILSLNMPEELASDVRDETGVLRKQIPLSVCLESTFADSMIEDFKSPVTGELKGARERIRMKTFPKYLFVQMKKFGFAKNANGSFDVKKLDIEVVLDEKLDLQSIRGSGVAPHEHLLPEDQSIVEDQSTAVEEQFKQEILDGCLSMGFSDAFCRKAIRATDNSTLEAALDWILQHPEEDNANNEQQSTSAGKGVDQRVEKLAEELSKTFDISIEKVRYALKINGNVADNAVNWLFMNPLAEIPKEVEQAPTEQKVAVPKSFDDGKGSYSLVGMISHMGANTHSGHYVVHLKRGDKWILFNDEKVNVSQKTPFGLGYIYLYKRDQ</sequence>
<dbReference type="AlphaFoldDB" id="A0A1I7YHJ4"/>
<dbReference type="InterPro" id="IPR001607">
    <property type="entry name" value="Znf_UBP"/>
</dbReference>
<dbReference type="GO" id="GO:0006508">
    <property type="term" value="P:proteolysis"/>
    <property type="evidence" value="ECO:0007669"/>
    <property type="project" value="UniProtKB-KW"/>
</dbReference>
<dbReference type="PROSITE" id="PS50271">
    <property type="entry name" value="ZF_UBP"/>
    <property type="match status" value="1"/>
</dbReference>
<comment type="similarity">
    <text evidence="2 11">Belongs to the peptidase C19 family.</text>
</comment>
<dbReference type="Gene3D" id="3.90.70.10">
    <property type="entry name" value="Cysteine proteinases"/>
    <property type="match status" value="1"/>
</dbReference>
<dbReference type="Pfam" id="PF02148">
    <property type="entry name" value="zf-UBP"/>
    <property type="match status" value="1"/>
</dbReference>
<keyword evidence="18" id="KW-1185">Reference proteome</keyword>
<dbReference type="SUPFAM" id="SSF54001">
    <property type="entry name" value="Cysteine proteinases"/>
    <property type="match status" value="1"/>
</dbReference>
<evidence type="ECO:0000256" key="3">
    <source>
        <dbReference type="ARBA" id="ARBA00022670"/>
    </source>
</evidence>
<dbReference type="InterPro" id="IPR050164">
    <property type="entry name" value="Peptidase_C19"/>
</dbReference>
<evidence type="ECO:0000256" key="8">
    <source>
        <dbReference type="ARBA" id="ARBA00022801"/>
    </source>
</evidence>
<dbReference type="Proteomes" id="UP000095287">
    <property type="component" value="Unplaced"/>
</dbReference>
<dbReference type="InterPro" id="IPR015940">
    <property type="entry name" value="UBA"/>
</dbReference>
<evidence type="ECO:0000256" key="1">
    <source>
        <dbReference type="ARBA" id="ARBA00000707"/>
    </source>
</evidence>
<dbReference type="PROSITE" id="PS50030">
    <property type="entry name" value="UBA"/>
    <property type="match status" value="1"/>
</dbReference>
<dbReference type="Gene3D" id="1.10.8.10">
    <property type="entry name" value="DNA helicase RuvA subunit, C-terminal domain"/>
    <property type="match status" value="1"/>
</dbReference>
<keyword evidence="9 11" id="KW-0788">Thiol protease</keyword>
<dbReference type="SMART" id="SM00290">
    <property type="entry name" value="ZnF_UBP"/>
    <property type="match status" value="1"/>
</dbReference>
<evidence type="ECO:0000256" key="6">
    <source>
        <dbReference type="ARBA" id="ARBA00022771"/>
    </source>
</evidence>
<evidence type="ECO:0000256" key="14">
    <source>
        <dbReference type="PROSITE-ProRule" id="PRU00502"/>
    </source>
</evidence>
<keyword evidence="5" id="KW-0677">Repeat</keyword>
<dbReference type="PROSITE" id="PS50235">
    <property type="entry name" value="USP_3"/>
    <property type="match status" value="1"/>
</dbReference>
<dbReference type="EC" id="3.4.19.12" evidence="11"/>
<feature type="active site" description="Proton acceptor" evidence="12">
    <location>
        <position position="757"/>
    </location>
</feature>
<evidence type="ECO:0000313" key="18">
    <source>
        <dbReference type="Proteomes" id="UP000095287"/>
    </source>
</evidence>
<dbReference type="SMART" id="SM00165">
    <property type="entry name" value="UBA"/>
    <property type="match status" value="1"/>
</dbReference>
<dbReference type="PIRSF" id="PIRSF016308">
    <property type="entry name" value="UBP"/>
    <property type="match status" value="1"/>
</dbReference>
<feature type="binding site" evidence="13">
    <location>
        <position position="196"/>
    </location>
    <ligand>
        <name>Zn(2+)</name>
        <dbReference type="ChEBI" id="CHEBI:29105"/>
    </ligand>
</feature>
<dbReference type="GO" id="GO:0005634">
    <property type="term" value="C:nucleus"/>
    <property type="evidence" value="ECO:0007669"/>
    <property type="project" value="TreeGrafter"/>
</dbReference>
<evidence type="ECO:0000256" key="11">
    <source>
        <dbReference type="PIRNR" id="PIRNR016308"/>
    </source>
</evidence>
<keyword evidence="10 11" id="KW-0862">Zinc</keyword>
<evidence type="ECO:0000259" key="15">
    <source>
        <dbReference type="PROSITE" id="PS50030"/>
    </source>
</evidence>
<dbReference type="InterPro" id="IPR001394">
    <property type="entry name" value="Peptidase_C19_UCH"/>
</dbReference>
<evidence type="ECO:0000256" key="5">
    <source>
        <dbReference type="ARBA" id="ARBA00022737"/>
    </source>
</evidence>
<feature type="binding site" evidence="13">
    <location>
        <position position="191"/>
    </location>
    <ligand>
        <name>Zn(2+)</name>
        <dbReference type="ChEBI" id="CHEBI:29105"/>
    </ligand>
</feature>
<dbReference type="InterPro" id="IPR028889">
    <property type="entry name" value="USP"/>
</dbReference>
<evidence type="ECO:0000259" key="16">
    <source>
        <dbReference type="PROSITE" id="PS50235"/>
    </source>
</evidence>
<reference evidence="19" key="1">
    <citation type="submission" date="2016-11" db="UniProtKB">
        <authorList>
            <consortium name="WormBaseParasite"/>
        </authorList>
    </citation>
    <scope>IDENTIFICATION</scope>
</reference>
<dbReference type="GO" id="GO:0008270">
    <property type="term" value="F:zinc ion binding"/>
    <property type="evidence" value="ECO:0007669"/>
    <property type="project" value="UniProtKB-UniRule"/>
</dbReference>
<evidence type="ECO:0000256" key="4">
    <source>
        <dbReference type="ARBA" id="ARBA00022723"/>
    </source>
</evidence>